<gene>
    <name evidence="2" type="ordered locus">Dred_1355</name>
</gene>
<dbReference type="Proteomes" id="UP000001556">
    <property type="component" value="Chromosome"/>
</dbReference>
<dbReference type="SUPFAM" id="SSF52317">
    <property type="entry name" value="Class I glutamine amidotransferase-like"/>
    <property type="match status" value="1"/>
</dbReference>
<dbReference type="Gene3D" id="3.40.50.880">
    <property type="match status" value="1"/>
</dbReference>
<dbReference type="RefSeq" id="WP_011877709.1">
    <property type="nucleotide sequence ID" value="NC_009253.1"/>
</dbReference>
<proteinExistence type="predicted"/>
<keyword evidence="3" id="KW-1185">Reference proteome</keyword>
<keyword evidence="1" id="KW-0812">Transmembrane</keyword>
<evidence type="ECO:0008006" key="4">
    <source>
        <dbReference type="Google" id="ProtNLM"/>
    </source>
</evidence>
<feature type="transmembrane region" description="Helical" evidence="1">
    <location>
        <begin position="394"/>
        <end position="413"/>
    </location>
</feature>
<dbReference type="EMBL" id="CP000612">
    <property type="protein sequence ID" value="ABO49889.1"/>
    <property type="molecule type" value="Genomic_DNA"/>
</dbReference>
<dbReference type="eggNOG" id="COG0318">
    <property type="taxonomic scope" value="Bacteria"/>
</dbReference>
<sequence>MNTKRKRQGEKYLFSGLLLTLVMLMFLITPNPVLASDTGVIRLAVQPGLSGIYKLDFPAGLVISVSNQGKACQGVLVVEPDVKSRNNQQNRNEDIQYRKTIDMPTKSLVTTNLMVPSELLNKGAQVVLLVNEQPVAVTPIQGTAVNGGLIALSLGEKPLNGGFPAWLDQTFGGQTAIKYMEPTYLPDDPIELLQANIIIVDDVALRELNKKQLTTLKDWVSLGGMLLLSGGAGSSSGGSLTDISPVVAEKQEVIPADLGGLQEVKGNMTISSGPLTEGEILAQVKDTILIAARDFGKGRVIFSGIPLENLTSESNRVWSLIFGRADSPSKADTKMQMTWDKRSLDNNLLHASTYLPQIKTPPVPQVALAWVVYVLVIGPVLYLVLKRYDRRDCMWWIIPTCAMITTGAVYFMSPAQKIHAPISQTLSVLEILDNERAELNATASFISPYGGTLRVEGARGSVVWPANFNQTNKMPIIHYDRTTTPSLSFPDVEYWSMRQASATAFKKNVGSIQGNLTLEDGYITGKIQNNTDMELKNCKILLGGRPLVLKNIPAGGYVTVKQSLAKWPESLGPNEFRDLLVPPVNPGQSDNYIRERQMVDAVLEPSEFGQSNQPVFYGWSDDSQEIFKILSDRGNVRNYNLTLVTQRLNLEIADGQVIKLPSGMYRPKIIETRGAFNETPLGFTLYEGKIVLSINLARPLKSQKIKVETVEIPAQTNKNLVLKIYDWQNKKWLNVPVGGLKLKQDQLKQYGATGELRIQIEKVSNLGQTDRVDLPAVSVKGGKS</sequence>
<dbReference type="HOGENOM" id="CLU_018243_0_0_9"/>
<dbReference type="AlphaFoldDB" id="A4J486"/>
<dbReference type="OrthoDB" id="137965at2"/>
<keyword evidence="1" id="KW-0472">Membrane</keyword>
<name>A4J486_DESRM</name>
<accession>A4J486</accession>
<evidence type="ECO:0000313" key="2">
    <source>
        <dbReference type="EMBL" id="ABO49889.1"/>
    </source>
</evidence>
<dbReference type="STRING" id="349161.Dred_1355"/>
<feature type="transmembrane region" description="Helical" evidence="1">
    <location>
        <begin position="367"/>
        <end position="385"/>
    </location>
</feature>
<evidence type="ECO:0000313" key="3">
    <source>
        <dbReference type="Proteomes" id="UP000001556"/>
    </source>
</evidence>
<dbReference type="KEGG" id="drm:Dred_1355"/>
<organism evidence="2 3">
    <name type="scientific">Desulforamulus reducens (strain ATCC BAA-1160 / DSM 100696 / MI-1)</name>
    <name type="common">Desulfotomaculum reducens</name>
    <dbReference type="NCBI Taxonomy" id="349161"/>
    <lineage>
        <taxon>Bacteria</taxon>
        <taxon>Bacillati</taxon>
        <taxon>Bacillota</taxon>
        <taxon>Clostridia</taxon>
        <taxon>Eubacteriales</taxon>
        <taxon>Peptococcaceae</taxon>
        <taxon>Desulforamulus</taxon>
    </lineage>
</organism>
<protein>
    <recommendedName>
        <fullName evidence="4">DUF4350 domain-containing protein</fullName>
    </recommendedName>
</protein>
<evidence type="ECO:0000256" key="1">
    <source>
        <dbReference type="SAM" id="Phobius"/>
    </source>
</evidence>
<keyword evidence="1" id="KW-1133">Transmembrane helix</keyword>
<reference evidence="2 3" key="1">
    <citation type="submission" date="2007-03" db="EMBL/GenBank/DDBJ databases">
        <title>Complete sequence of Desulfotomaculum reducens MI-1.</title>
        <authorList>
            <consortium name="US DOE Joint Genome Institute"/>
            <person name="Copeland A."/>
            <person name="Lucas S."/>
            <person name="Lapidus A."/>
            <person name="Barry K."/>
            <person name="Detter J.C."/>
            <person name="Glavina del Rio T."/>
            <person name="Hammon N."/>
            <person name="Israni S."/>
            <person name="Dalin E."/>
            <person name="Tice H."/>
            <person name="Pitluck S."/>
            <person name="Sims D."/>
            <person name="Brettin T."/>
            <person name="Bruce D."/>
            <person name="Han C."/>
            <person name="Tapia R."/>
            <person name="Schmutz J."/>
            <person name="Larimer F."/>
            <person name="Land M."/>
            <person name="Hauser L."/>
            <person name="Kyrpides N."/>
            <person name="Kim E."/>
            <person name="Tebo B.M."/>
            <person name="Richardson P."/>
        </authorList>
    </citation>
    <scope>NUCLEOTIDE SEQUENCE [LARGE SCALE GENOMIC DNA]</scope>
    <source>
        <strain evidence="2 3">MI-1</strain>
    </source>
</reference>
<dbReference type="InterPro" id="IPR029062">
    <property type="entry name" value="Class_I_gatase-like"/>
</dbReference>